<evidence type="ECO:0000313" key="2">
    <source>
        <dbReference type="EMBL" id="KGE04772.1"/>
    </source>
</evidence>
<gene>
    <name evidence="2" type="ORF">HRUBRA_00650</name>
</gene>
<dbReference type="SUPFAM" id="SSF53254">
    <property type="entry name" value="Phosphoglycerate mutase-like"/>
    <property type="match status" value="1"/>
</dbReference>
<dbReference type="Pfam" id="PF00300">
    <property type="entry name" value="His_Phos_1"/>
    <property type="match status" value="2"/>
</dbReference>
<keyword evidence="3" id="KW-1185">Reference proteome</keyword>
<dbReference type="OrthoDB" id="280692at2"/>
<dbReference type="InterPro" id="IPR029033">
    <property type="entry name" value="His_PPase_superfam"/>
</dbReference>
<dbReference type="eggNOG" id="COG0406">
    <property type="taxonomic scope" value="Bacteria"/>
</dbReference>
<proteinExistence type="predicted"/>
<dbReference type="Gene3D" id="3.40.50.1240">
    <property type="entry name" value="Phosphoglycerate mutase-like"/>
    <property type="match status" value="1"/>
</dbReference>
<dbReference type="SMART" id="SM00855">
    <property type="entry name" value="PGAM"/>
    <property type="match status" value="1"/>
</dbReference>
<dbReference type="EMBL" id="AUVB01000018">
    <property type="protein sequence ID" value="KGE04772.1"/>
    <property type="molecule type" value="Genomic_DNA"/>
</dbReference>
<keyword evidence="1" id="KW-0378">Hydrolase</keyword>
<dbReference type="PANTHER" id="PTHR20935">
    <property type="entry name" value="PHOSPHOGLYCERATE MUTASE-RELATED"/>
    <property type="match status" value="1"/>
</dbReference>
<accession>A0A095VTI6</accession>
<dbReference type="GO" id="GO:0016787">
    <property type="term" value="F:hydrolase activity"/>
    <property type="evidence" value="ECO:0007669"/>
    <property type="project" value="UniProtKB-KW"/>
</dbReference>
<dbReference type="Proteomes" id="UP000029640">
    <property type="component" value="Unassembled WGS sequence"/>
</dbReference>
<sequence length="235" mass="26371">MATIYLVRHGQASFGTDDYDRLSELGVRQAERVGEYFRDHGIVLDGAYCGSLKRQRHTAERVLAAQPAEVALTEDARFDEVRNDEHLEHLLPIVLKDNEQLQAVVERGLKSSKDYQKVIDAVFNYWVSDACDVPAIQSWRDYSGGVREALKQVMVREGGGKTVAVFTSGGTIATIVAGVLGLDGSHAYKFYEPVFNCSVTQLFYSRERVSLSYFNDCSFLRVLGAQRDENLVSYR</sequence>
<name>A0A095VTI6_9GAMM</name>
<protein>
    <submittedName>
        <fullName evidence="2">Phosphoglycerate mutase family protein</fullName>
    </submittedName>
</protein>
<evidence type="ECO:0000313" key="3">
    <source>
        <dbReference type="Proteomes" id="UP000029640"/>
    </source>
</evidence>
<evidence type="ECO:0000256" key="1">
    <source>
        <dbReference type="ARBA" id="ARBA00022801"/>
    </source>
</evidence>
<dbReference type="PANTHER" id="PTHR20935:SF0">
    <property type="entry name" value="SERINE_THREONINE-PROTEIN PHOSPHATASE PGAM5, MITOCHONDRIAL"/>
    <property type="match status" value="1"/>
</dbReference>
<dbReference type="CDD" id="cd07067">
    <property type="entry name" value="HP_PGM_like"/>
    <property type="match status" value="1"/>
</dbReference>
<dbReference type="STRING" id="1265313.HRUBRA_00650"/>
<dbReference type="InterPro" id="IPR013078">
    <property type="entry name" value="His_Pase_superF_clade-1"/>
</dbReference>
<dbReference type="AlphaFoldDB" id="A0A095VTI6"/>
<reference evidence="2 3" key="1">
    <citation type="journal article" date="2014" name="Genome Announc.">
        <title>Genome Sequence of Gammaproteobacterial Pseudohaliea rubra Type Strain DSM 19751, Isolated from Coastal Seawater of the Mediterranean Sea.</title>
        <authorList>
            <person name="Spring S."/>
            <person name="Fiebig A."/>
            <person name="Riedel T."/>
            <person name="Goker M."/>
            <person name="Klenk H.P."/>
        </authorList>
    </citation>
    <scope>NUCLEOTIDE SEQUENCE [LARGE SCALE GENOMIC DNA]</scope>
    <source>
        <strain evidence="2 3">DSM 19751</strain>
    </source>
</reference>
<dbReference type="InterPro" id="IPR051021">
    <property type="entry name" value="Mito_Ser/Thr_phosphatase"/>
</dbReference>
<dbReference type="HOGENOM" id="CLU_084200_0_0_6"/>
<organism evidence="2 3">
    <name type="scientific">Pseudohaliea rubra DSM 19751</name>
    <dbReference type="NCBI Taxonomy" id="1265313"/>
    <lineage>
        <taxon>Bacteria</taxon>
        <taxon>Pseudomonadati</taxon>
        <taxon>Pseudomonadota</taxon>
        <taxon>Gammaproteobacteria</taxon>
        <taxon>Cellvibrionales</taxon>
        <taxon>Halieaceae</taxon>
        <taxon>Pseudohaliea</taxon>
    </lineage>
</organism>
<dbReference type="PATRIC" id="fig|1265313.6.peg.644"/>
<dbReference type="RefSeq" id="WP_035515465.1">
    <property type="nucleotide sequence ID" value="NZ_KN234755.1"/>
</dbReference>
<comment type="caution">
    <text evidence="2">The sequence shown here is derived from an EMBL/GenBank/DDBJ whole genome shotgun (WGS) entry which is preliminary data.</text>
</comment>